<dbReference type="AlphaFoldDB" id="A0A176QE70"/>
<protein>
    <submittedName>
        <fullName evidence="2">RNA polymerase subunit sigma-70</fullName>
    </submittedName>
</protein>
<dbReference type="RefSeq" id="WP_068273908.1">
    <property type="nucleotide sequence ID" value="NZ_BAAAKD010000020.1"/>
</dbReference>
<evidence type="ECO:0000313" key="3">
    <source>
        <dbReference type="Proteomes" id="UP000076976"/>
    </source>
</evidence>
<proteinExistence type="predicted"/>
<dbReference type="InterPro" id="IPR032580">
    <property type="entry name" value="SatD"/>
</dbReference>
<name>A0A176QE70_9MICO</name>
<reference evidence="2 3" key="1">
    <citation type="submission" date="2016-01" db="EMBL/GenBank/DDBJ databases">
        <title>Janibacter melonis strain CD11_4 genome sequencing and assembly.</title>
        <authorList>
            <person name="Nair G.R."/>
            <person name="Kaur G."/>
            <person name="Chander A.M."/>
            <person name="Mayilraj S."/>
        </authorList>
    </citation>
    <scope>NUCLEOTIDE SEQUENCE [LARGE SCALE GENOMIC DNA]</scope>
    <source>
        <strain evidence="2 3">CD11-4</strain>
    </source>
</reference>
<comment type="caution">
    <text evidence="2">The sequence shown here is derived from an EMBL/GenBank/DDBJ whole genome shotgun (WGS) entry which is preliminary data.</text>
</comment>
<feature type="domain" description="HTH lysR-type" evidence="1">
    <location>
        <begin position="156"/>
        <end position="192"/>
    </location>
</feature>
<dbReference type="EMBL" id="LQZG01000002">
    <property type="protein sequence ID" value="OAB87986.1"/>
    <property type="molecule type" value="Genomic_DNA"/>
</dbReference>
<dbReference type="InterPro" id="IPR000847">
    <property type="entry name" value="LysR_HTH_N"/>
</dbReference>
<dbReference type="Proteomes" id="UP000076976">
    <property type="component" value="Unassembled WGS sequence"/>
</dbReference>
<evidence type="ECO:0000259" key="1">
    <source>
        <dbReference type="PROSITE" id="PS50931"/>
    </source>
</evidence>
<accession>A0A176QE70</accession>
<dbReference type="Pfam" id="PF16264">
    <property type="entry name" value="SatD"/>
    <property type="match status" value="1"/>
</dbReference>
<gene>
    <name evidence="2" type="ORF">AWH69_08215</name>
</gene>
<sequence length="212" mass="22386">MAQMKDRAVATLIGDVVGSRRARDRAGLHDRLARALREIAPGAVDAPLVTVGDEFQGSYATPGAALDAAWRLRLRLSPDVDVRIGLGHGPVARLDETTQDGPGWWAAREAIDWVKQTQSRATTEHLRTAYRSADEGPEVAAVNAALQCRDHLVGVMDERSLRILAALVAGQSQAAVAQAEGISASAVSQRVRSAGIGVVRLAAEQLAGVEAS</sequence>
<keyword evidence="3" id="KW-1185">Reference proteome</keyword>
<organism evidence="2 3">
    <name type="scientific">Janibacter melonis</name>
    <dbReference type="NCBI Taxonomy" id="262209"/>
    <lineage>
        <taxon>Bacteria</taxon>
        <taxon>Bacillati</taxon>
        <taxon>Actinomycetota</taxon>
        <taxon>Actinomycetes</taxon>
        <taxon>Micrococcales</taxon>
        <taxon>Intrasporangiaceae</taxon>
        <taxon>Janibacter</taxon>
    </lineage>
</organism>
<dbReference type="STRING" id="262209.AWH69_08215"/>
<dbReference type="GO" id="GO:0003700">
    <property type="term" value="F:DNA-binding transcription factor activity"/>
    <property type="evidence" value="ECO:0007669"/>
    <property type="project" value="InterPro"/>
</dbReference>
<evidence type="ECO:0000313" key="2">
    <source>
        <dbReference type="EMBL" id="OAB87986.1"/>
    </source>
</evidence>
<dbReference type="PROSITE" id="PS50931">
    <property type="entry name" value="HTH_LYSR"/>
    <property type="match status" value="1"/>
</dbReference>